<dbReference type="SUPFAM" id="SSF53474">
    <property type="entry name" value="alpha/beta-Hydrolases"/>
    <property type="match status" value="1"/>
</dbReference>
<organism evidence="3 4">
    <name type="scientific">Dactylosporangium salmoneum</name>
    <dbReference type="NCBI Taxonomy" id="53361"/>
    <lineage>
        <taxon>Bacteria</taxon>
        <taxon>Bacillati</taxon>
        <taxon>Actinomycetota</taxon>
        <taxon>Actinomycetes</taxon>
        <taxon>Micromonosporales</taxon>
        <taxon>Micromonosporaceae</taxon>
        <taxon>Dactylosporangium</taxon>
    </lineage>
</organism>
<dbReference type="EMBL" id="BAAARV010000083">
    <property type="protein sequence ID" value="GAA2378135.1"/>
    <property type="molecule type" value="Genomic_DNA"/>
</dbReference>
<dbReference type="Pfam" id="PF00561">
    <property type="entry name" value="Abhydrolase_1"/>
    <property type="match status" value="1"/>
</dbReference>
<name>A0ABN3HFY0_9ACTN</name>
<evidence type="ECO:0000259" key="2">
    <source>
        <dbReference type="Pfam" id="PF00561"/>
    </source>
</evidence>
<dbReference type="RefSeq" id="WP_344618221.1">
    <property type="nucleotide sequence ID" value="NZ_BAAARV010000083.1"/>
</dbReference>
<keyword evidence="3" id="KW-0378">Hydrolase</keyword>
<reference evidence="3 4" key="1">
    <citation type="journal article" date="2019" name="Int. J. Syst. Evol. Microbiol.">
        <title>The Global Catalogue of Microorganisms (GCM) 10K type strain sequencing project: providing services to taxonomists for standard genome sequencing and annotation.</title>
        <authorList>
            <consortium name="The Broad Institute Genomics Platform"/>
            <consortium name="The Broad Institute Genome Sequencing Center for Infectious Disease"/>
            <person name="Wu L."/>
            <person name="Ma J."/>
        </authorList>
    </citation>
    <scope>NUCLEOTIDE SEQUENCE [LARGE SCALE GENOMIC DNA]</scope>
    <source>
        <strain evidence="3 4">JCM 3272</strain>
    </source>
</reference>
<evidence type="ECO:0000313" key="3">
    <source>
        <dbReference type="EMBL" id="GAA2378135.1"/>
    </source>
</evidence>
<keyword evidence="1" id="KW-0812">Transmembrane</keyword>
<accession>A0ABN3HFY0</accession>
<keyword evidence="4" id="KW-1185">Reference proteome</keyword>
<dbReference type="InterPro" id="IPR029058">
    <property type="entry name" value="AB_hydrolase_fold"/>
</dbReference>
<dbReference type="Proteomes" id="UP001501444">
    <property type="component" value="Unassembled WGS sequence"/>
</dbReference>
<dbReference type="Gene3D" id="3.40.50.1820">
    <property type="entry name" value="alpha/beta hydrolase"/>
    <property type="match status" value="1"/>
</dbReference>
<sequence>MTAEASAQPLPVPRIRKWPRRAAYAGVAGAAGLAVLLPTGTAGAAWYLAGQVLNVNAARVYPVRVRACADSRVTLTRTPDTARSIPLSFVWATGHARLGAVVTADRATVTREVELVERGSLVAGLRGYTSGYVFEGDPLGARGLPFEEVVVPGELGALPAWLVPPTTAAADDTWIIAVHGRGAPRGEALRALPTLAASGHRTLVVSYRNDADAPPSPDRRFHLGHTEWRDVRAAIDYARSSGARDVILMGWSMGGAAILNLLRHWDHGGFLRAVVLDCPVVDWNATLRMNARQLNVPPVWTWTALQLICRRLGVRAVDLDYRPVAARLDVPTLVYVDHDDRTVAPQPTIDFARSAPDRISLVETREAGHCRGWNLDPAAYEHRLTTFLQSV</sequence>
<dbReference type="InterPro" id="IPR000073">
    <property type="entry name" value="AB_hydrolase_1"/>
</dbReference>
<evidence type="ECO:0000313" key="4">
    <source>
        <dbReference type="Proteomes" id="UP001501444"/>
    </source>
</evidence>
<feature type="transmembrane region" description="Helical" evidence="1">
    <location>
        <begin position="23"/>
        <end position="49"/>
    </location>
</feature>
<protein>
    <submittedName>
        <fullName evidence="3">Alpha/beta hydrolase</fullName>
    </submittedName>
</protein>
<gene>
    <name evidence="3" type="ORF">GCM10010170_084040</name>
</gene>
<keyword evidence="1" id="KW-1133">Transmembrane helix</keyword>
<keyword evidence="1" id="KW-0472">Membrane</keyword>
<proteinExistence type="predicted"/>
<comment type="caution">
    <text evidence="3">The sequence shown here is derived from an EMBL/GenBank/DDBJ whole genome shotgun (WGS) entry which is preliminary data.</text>
</comment>
<evidence type="ECO:0000256" key="1">
    <source>
        <dbReference type="SAM" id="Phobius"/>
    </source>
</evidence>
<dbReference type="GO" id="GO:0016787">
    <property type="term" value="F:hydrolase activity"/>
    <property type="evidence" value="ECO:0007669"/>
    <property type="project" value="UniProtKB-KW"/>
</dbReference>
<feature type="domain" description="AB hydrolase-1" evidence="2">
    <location>
        <begin position="174"/>
        <end position="291"/>
    </location>
</feature>